<dbReference type="Proteomes" id="UP000734854">
    <property type="component" value="Unassembled WGS sequence"/>
</dbReference>
<comment type="caution">
    <text evidence="2">The sequence shown here is derived from an EMBL/GenBank/DDBJ whole genome shotgun (WGS) entry which is preliminary data.</text>
</comment>
<keyword evidence="3" id="KW-1185">Reference proteome</keyword>
<dbReference type="PANTHER" id="PTHR15967">
    <property type="entry name" value="E2F-ASSOCIATED PHOSPHOPROTEIN"/>
    <property type="match status" value="1"/>
</dbReference>
<feature type="compositionally biased region" description="Basic residues" evidence="1">
    <location>
        <begin position="160"/>
        <end position="171"/>
    </location>
</feature>
<sequence length="216" mass="24434">MEGGGAKEDHNKPDLSTTDPHELGEICSLGTLRNAFHVGRLCAEVEVISFEFGVESGRAISLPLVTKFRKYIRGLVSSDDEIDYSIEPEFYDSNLDDKDEQWVHNKRKGQTSDAVLSCPACFTTLCLDCQRHERYVTQYRAMFVFNCKIITDQILPQAKTKHQRNSKHRKISTGSDEGTPNDEIFHPVCCSVCSTEVGVYDKDEVYHFFNVIPSNS</sequence>
<dbReference type="InterPro" id="IPR019370">
    <property type="entry name" value="E2F-assoc_phosphoprotein"/>
</dbReference>
<organism evidence="2 3">
    <name type="scientific">Zingiber officinale</name>
    <name type="common">Ginger</name>
    <name type="synonym">Amomum zingiber</name>
    <dbReference type="NCBI Taxonomy" id="94328"/>
    <lineage>
        <taxon>Eukaryota</taxon>
        <taxon>Viridiplantae</taxon>
        <taxon>Streptophyta</taxon>
        <taxon>Embryophyta</taxon>
        <taxon>Tracheophyta</taxon>
        <taxon>Spermatophyta</taxon>
        <taxon>Magnoliopsida</taxon>
        <taxon>Liliopsida</taxon>
        <taxon>Zingiberales</taxon>
        <taxon>Zingiberaceae</taxon>
        <taxon>Zingiber</taxon>
    </lineage>
</organism>
<reference evidence="2 3" key="1">
    <citation type="submission" date="2020-08" db="EMBL/GenBank/DDBJ databases">
        <title>Plant Genome Project.</title>
        <authorList>
            <person name="Zhang R.-G."/>
        </authorList>
    </citation>
    <scope>NUCLEOTIDE SEQUENCE [LARGE SCALE GENOMIC DNA]</scope>
    <source>
        <tissue evidence="2">Rhizome</tissue>
    </source>
</reference>
<dbReference type="AlphaFoldDB" id="A0A8J5F3A8"/>
<name>A0A8J5F3A8_ZINOF</name>
<evidence type="ECO:0000256" key="1">
    <source>
        <dbReference type="SAM" id="MobiDB-lite"/>
    </source>
</evidence>
<dbReference type="EMBL" id="JACMSC010000018">
    <property type="protein sequence ID" value="KAG6477173.1"/>
    <property type="molecule type" value="Genomic_DNA"/>
</dbReference>
<evidence type="ECO:0000313" key="2">
    <source>
        <dbReference type="EMBL" id="KAG6477173.1"/>
    </source>
</evidence>
<dbReference type="GO" id="GO:0005634">
    <property type="term" value="C:nucleus"/>
    <property type="evidence" value="ECO:0007669"/>
    <property type="project" value="TreeGrafter"/>
</dbReference>
<protein>
    <recommendedName>
        <fullName evidence="4">E2F-associated phosphoprotein</fullName>
    </recommendedName>
</protein>
<evidence type="ECO:0000313" key="3">
    <source>
        <dbReference type="Proteomes" id="UP000734854"/>
    </source>
</evidence>
<gene>
    <name evidence="2" type="ORF">ZIOFF_066425</name>
</gene>
<feature type="region of interest" description="Disordered" evidence="1">
    <location>
        <begin position="1"/>
        <end position="20"/>
    </location>
</feature>
<proteinExistence type="predicted"/>
<evidence type="ECO:0008006" key="4">
    <source>
        <dbReference type="Google" id="ProtNLM"/>
    </source>
</evidence>
<accession>A0A8J5F3A8</accession>
<dbReference type="PANTHER" id="PTHR15967:SF0">
    <property type="entry name" value="E2F-ASSOCIATED PHOSPHOPROTEIN"/>
    <property type="match status" value="1"/>
</dbReference>
<dbReference type="Pfam" id="PF10238">
    <property type="entry name" value="Eapp_C"/>
    <property type="match status" value="1"/>
</dbReference>
<feature type="region of interest" description="Disordered" evidence="1">
    <location>
        <begin position="160"/>
        <end position="179"/>
    </location>
</feature>